<name>A0A6P6UJL1_COFAR</name>
<dbReference type="PANTHER" id="PTHR33405">
    <property type="entry name" value="PROTEIN FLX-LIKE 2"/>
    <property type="match status" value="1"/>
</dbReference>
<keyword evidence="5" id="KW-0287">Flowering</keyword>
<feature type="coiled-coil region" evidence="6">
    <location>
        <begin position="107"/>
        <end position="221"/>
    </location>
</feature>
<reference evidence="8" key="1">
    <citation type="journal article" date="2025" name="Foods">
        <title>Unveiling the Microbial Signatures of Arabica Coffee Cherries: Insights into Ripeness Specific Diversity, Functional Traits, and Implications for Quality and Safety.</title>
        <authorList>
            <consortium name="RefSeq"/>
            <person name="Tenea G.N."/>
            <person name="Cifuentes V."/>
            <person name="Reyes P."/>
            <person name="Cevallos-Vallejos M."/>
        </authorList>
    </citation>
    <scope>NUCLEOTIDE SEQUENCE [LARGE SCALE GENOMIC DNA]</scope>
</reference>
<evidence type="ECO:0000313" key="9">
    <source>
        <dbReference type="RefSeq" id="XP_027090668.1"/>
    </source>
</evidence>
<dbReference type="GO" id="GO:0030154">
    <property type="term" value="P:cell differentiation"/>
    <property type="evidence" value="ECO:0007669"/>
    <property type="project" value="UniProtKB-KW"/>
</dbReference>
<dbReference type="OrthoDB" id="1928946at2759"/>
<sequence>MAGRNHPYSRQQHRRPSIDGPRLLHQGLHRPHPAALIEAQQREIQALLLDNQRLAATHVALKQELAVADQELRHLSSTAVSVKADTDARVHEVYERSLKTEAELRSIDELGADLSQVKTDIQNMTADRKEFTSKLRELNEELVLAHSELEQLPAIQEEIQDMRQEIKRGRAAIEYEKKMHATNLEQSQIIEKNMISMAHEIEKLHAELADAEKRARAAAAASTAATPAPGYASVYSEAVYGGNLYSDHYPMQQVQGGINVSTQYGPGGVPHGTSAPYDVQWSNVHR</sequence>
<evidence type="ECO:0000256" key="7">
    <source>
        <dbReference type="SAM" id="MobiDB-lite"/>
    </source>
</evidence>
<feature type="coiled-coil region" evidence="6">
    <location>
        <begin position="37"/>
        <end position="71"/>
    </location>
</feature>
<dbReference type="AlphaFoldDB" id="A0A6P6UJL1"/>
<evidence type="ECO:0000313" key="8">
    <source>
        <dbReference type="Proteomes" id="UP001652660"/>
    </source>
</evidence>
<proteinExistence type="inferred from homology"/>
<dbReference type="PANTHER" id="PTHR33405:SF17">
    <property type="entry name" value="PROTEIN FLC EXPRESSOR"/>
    <property type="match status" value="1"/>
</dbReference>
<dbReference type="RefSeq" id="XP_027090668.1">
    <property type="nucleotide sequence ID" value="XM_027234867.2"/>
</dbReference>
<keyword evidence="8" id="KW-1185">Reference proteome</keyword>
<evidence type="ECO:0000256" key="1">
    <source>
        <dbReference type="ARBA" id="ARBA00005405"/>
    </source>
</evidence>
<evidence type="ECO:0000256" key="4">
    <source>
        <dbReference type="ARBA" id="ARBA00023054"/>
    </source>
</evidence>
<comment type="similarity">
    <text evidence="1">Belongs to the FLX family.</text>
</comment>
<dbReference type="GeneID" id="113711696"/>
<gene>
    <name evidence="9" type="primary">LOC113711696</name>
</gene>
<dbReference type="InterPro" id="IPR040353">
    <property type="entry name" value="FLX/FLX-like"/>
</dbReference>
<keyword evidence="2" id="KW-0217">Developmental protein</keyword>
<keyword evidence="4 6" id="KW-0175">Coiled coil</keyword>
<feature type="region of interest" description="Disordered" evidence="7">
    <location>
        <begin position="267"/>
        <end position="286"/>
    </location>
</feature>
<accession>A0A6P6UJL1</accession>
<evidence type="ECO:0000256" key="6">
    <source>
        <dbReference type="SAM" id="Coils"/>
    </source>
</evidence>
<feature type="region of interest" description="Disordered" evidence="7">
    <location>
        <begin position="1"/>
        <end position="27"/>
    </location>
</feature>
<evidence type="ECO:0000256" key="3">
    <source>
        <dbReference type="ARBA" id="ARBA00022782"/>
    </source>
</evidence>
<dbReference type="GO" id="GO:0009908">
    <property type="term" value="P:flower development"/>
    <property type="evidence" value="ECO:0007669"/>
    <property type="project" value="UniProtKB-KW"/>
</dbReference>
<protein>
    <submittedName>
        <fullName evidence="9">Protein FLC EXPRESSOR</fullName>
    </submittedName>
</protein>
<evidence type="ECO:0000256" key="5">
    <source>
        <dbReference type="ARBA" id="ARBA00023089"/>
    </source>
</evidence>
<organism evidence="8 9">
    <name type="scientific">Coffea arabica</name>
    <name type="common">Arabian coffee</name>
    <dbReference type="NCBI Taxonomy" id="13443"/>
    <lineage>
        <taxon>Eukaryota</taxon>
        <taxon>Viridiplantae</taxon>
        <taxon>Streptophyta</taxon>
        <taxon>Embryophyta</taxon>
        <taxon>Tracheophyta</taxon>
        <taxon>Spermatophyta</taxon>
        <taxon>Magnoliopsida</taxon>
        <taxon>eudicotyledons</taxon>
        <taxon>Gunneridae</taxon>
        <taxon>Pentapetalae</taxon>
        <taxon>asterids</taxon>
        <taxon>lamiids</taxon>
        <taxon>Gentianales</taxon>
        <taxon>Rubiaceae</taxon>
        <taxon>Ixoroideae</taxon>
        <taxon>Gardenieae complex</taxon>
        <taxon>Bertiereae - Coffeeae clade</taxon>
        <taxon>Coffeeae</taxon>
        <taxon>Coffea</taxon>
    </lineage>
</organism>
<reference evidence="9" key="2">
    <citation type="submission" date="2025-08" db="UniProtKB">
        <authorList>
            <consortium name="RefSeq"/>
        </authorList>
    </citation>
    <scope>IDENTIFICATION</scope>
    <source>
        <tissue evidence="9">Leaves</tissue>
    </source>
</reference>
<dbReference type="Proteomes" id="UP001652660">
    <property type="component" value="Chromosome 1e"/>
</dbReference>
<evidence type="ECO:0000256" key="2">
    <source>
        <dbReference type="ARBA" id="ARBA00022473"/>
    </source>
</evidence>
<keyword evidence="3" id="KW-0221">Differentiation</keyword>